<dbReference type="InterPro" id="IPR016177">
    <property type="entry name" value="DNA-bd_dom_sf"/>
</dbReference>
<dbReference type="Proteomes" id="UP001054837">
    <property type="component" value="Unassembled WGS sequence"/>
</dbReference>
<gene>
    <name evidence="3" type="primary">AVEN_117098_1</name>
    <name evidence="3" type="ORF">CDAR_404351</name>
</gene>
<feature type="compositionally biased region" description="Low complexity" evidence="1">
    <location>
        <begin position="1903"/>
        <end position="1921"/>
    </location>
</feature>
<dbReference type="GO" id="GO:0003677">
    <property type="term" value="F:DNA binding"/>
    <property type="evidence" value="ECO:0007669"/>
    <property type="project" value="InterPro"/>
</dbReference>
<feature type="region of interest" description="Disordered" evidence="1">
    <location>
        <begin position="820"/>
        <end position="866"/>
    </location>
</feature>
<comment type="caution">
    <text evidence="3">The sequence shown here is derived from an EMBL/GenBank/DDBJ whole genome shotgun (WGS) entry which is preliminary data.</text>
</comment>
<sequence>MATIMDNYATRTRRRCVGRISYTDSTETTTPNDEDKKENEIVGSETQPEYDFSENFDDADEEPVTIDLSEFLSENPLLAEPSENVTDSGGALTDCHSQFRVTSSLADPPPVPPIEVSTQKDLNVIGSTAIIENASTTVPISVLPVPPPFPCESSIPVETSNKIVDTVNVINSQVETIFNGVESSISKNHKFKSIVKSNVFDKLKNLSKVGDFNKYNMEVFGKYPVIQCEKLDVERFIKTNNIKIGNWPLSRVNNRLKNKLHMNRNNTAKKLKSIIRKPPKFLNKPITINRNFANSQNGSAIQKGGILINGLPTNSSPLIIRTDNWKSEIVNLTGCSANFINATSNHFLPPISQNLNNQIIGNQRIFKVVQASAPLRNAQNTQMQNLPIIRSGNKSFRIISPKSISNIEKNKSTAVAPILPKPNSETISSLLLNDYTVIQPYVEDKAVPEKPKTLLSAPLDIVPNSNTVNKQENINTISEIQQANKSSIKSIKPVQSVFLNGAIQPISSPIKIGKEYSSPNKSITTSCIDNISVNPSEKKDTKSNGDLSASPLAAVVDAMFKSQAKKQNSSEQNHSPTKPMGQKSQSECQAYNTTLADILFNDVDEYANENDSLNGCIDTSLAECNSNVMLKTLDTCKSNQKGALEVISKNNEPFDNGTHKDKKFLKQNRKRKKDIVSPNNSDTLSASEGEDENNSVRLSYLKPKCAKSSSTLKSEEQNQNALFKKKVNDAVSNKNIVSPDKKNKLGKRNVTNLAVNNPPKFLKMANQECTKSNKINTSKLSSEITDISVKSDINNFTEEKNNILIKDNSRDLVSVLQAKHKQPLKSKKTEDKDCAHSNTKANNENSCSAKIISRNSSKSTDNTKEINVGSNDKLNFGKGLKKKNIKSNRIDDSKLRKIKKKTFPKISNKGKRNSNIRLKSKKKTLKVLFKRPTRQQKLKSLEMPFDEISVSLSDNENDSTSLQENNANCNSVFEDNKKSETEIVNNGKKLCDMGVLSNKLKSTDLLKNNSKKIEKVSNEINLKDSVENLLDTEVKEDANVDKCNDTVSGEVKGIISYNAKELNEKIISEICNASVSEVENFAKSAAKELNYSISNNNVGKSDETLVPEDTSLSEIETTEAFAIQELNCKTTINNANELEESSNDKNCETFTEELQNLSDDINNQQILSEGENVGEDINEIFDSSKFENLIKNSIASILNSIDTFDDAKIQKDTLKQQDVASLVLDEDSVDTLLEETTKNILFPEDLVNCASKHLLDINEQDTASLVLRNDSLDTSLEDTTKNTLFPEDFVNHISEHLCLDIKEDSTITNLNVSVNKETDMDTSKMLSDEDTDKIGSVSEEITERNQNPVTDTNTLYEDTNKINHISEEIHKQKSLDINTQCNAEDKVSSSDNASISLPLSKLSLPEIDVIEKVSEQKQNCKSKRKSCPKIKISVVEPRSISRRTRSSKNWYISERMLSTDSIQSDSKRKQCDDLESRKKKVSSESCLSAIISKNDERIIIETVADVHAVDVDDEMPNDCVPSNPTNINETISTVASIIGSASNDFNRMCMPRGKNSIFENTSRSESDTVALKHIKEEIRGMCDMLAKGSTESVSLVKIEDEILALTKELCATTAETVMKETNSFGHRRHINVITTTVDAIEIQGKAKCKKKVNSRKSTSHSTVKDSSVEQPLKISKIKEERISSGGLSKNKETISNVVKPKRVGAKISNVATPKNVGISSRGVSKIKETFSNVVKPKNVGTKNSNMATPKSVGPKISDVAPKNAETKISNVAKPKDMEAKSSNVATPPFKQRGKNYSPEAVIVPFSLGWMRELVHRSTEGKGKKMSDIYYFSPEGTKLRSMPDISNYLSLHPENEVTLSNFTFAKELVYREPFEIERSAKQKSIYFASSEKKKTNQTTMNQYLQPSTTSKSTLKQTSSLPLIPKSEKPLKRSTPKQTSLSSIPDSEKSLRRNSPKHTALSSTPDSEKSLRRNTPKQTALSLTSNSEKSLRKILQNKLLCHQHQIVRNH</sequence>
<dbReference type="Gene3D" id="3.30.890.10">
    <property type="entry name" value="Methyl-cpg-binding Protein 2, Chain A"/>
    <property type="match status" value="1"/>
</dbReference>
<protein>
    <submittedName>
        <fullName evidence="3">MBD domain-containing protein</fullName>
    </submittedName>
</protein>
<feature type="compositionally biased region" description="Polar residues" evidence="1">
    <location>
        <begin position="677"/>
        <end position="686"/>
    </location>
</feature>
<name>A0AAV4STP8_9ARAC</name>
<feature type="compositionally biased region" description="Polar residues" evidence="1">
    <location>
        <begin position="1974"/>
        <end position="1986"/>
    </location>
</feature>
<dbReference type="SUPFAM" id="SSF54171">
    <property type="entry name" value="DNA-binding domain"/>
    <property type="match status" value="1"/>
</dbReference>
<evidence type="ECO:0000256" key="1">
    <source>
        <dbReference type="SAM" id="MobiDB-lite"/>
    </source>
</evidence>
<feature type="region of interest" description="Disordered" evidence="1">
    <location>
        <begin position="1894"/>
        <end position="1986"/>
    </location>
</feature>
<feature type="compositionally biased region" description="Polar residues" evidence="1">
    <location>
        <begin position="22"/>
        <end position="31"/>
    </location>
</feature>
<keyword evidence="4" id="KW-1185">Reference proteome</keyword>
<feature type="compositionally biased region" description="Polar residues" evidence="1">
    <location>
        <begin position="836"/>
        <end position="860"/>
    </location>
</feature>
<feature type="domain" description="MBD" evidence="2">
    <location>
        <begin position="1795"/>
        <end position="1868"/>
    </location>
</feature>
<accession>A0AAV4STP8</accession>
<evidence type="ECO:0000313" key="3">
    <source>
        <dbReference type="EMBL" id="GIY35855.1"/>
    </source>
</evidence>
<feature type="region of interest" description="Disordered" evidence="1">
    <location>
        <begin position="562"/>
        <end position="586"/>
    </location>
</feature>
<reference evidence="3 4" key="1">
    <citation type="submission" date="2021-06" db="EMBL/GenBank/DDBJ databases">
        <title>Caerostris darwini draft genome.</title>
        <authorList>
            <person name="Kono N."/>
            <person name="Arakawa K."/>
        </authorList>
    </citation>
    <scope>NUCLEOTIDE SEQUENCE [LARGE SCALE GENOMIC DNA]</scope>
</reference>
<feature type="compositionally biased region" description="Polar residues" evidence="1">
    <location>
        <begin position="1934"/>
        <end position="1943"/>
    </location>
</feature>
<feature type="region of interest" description="Disordered" evidence="1">
    <location>
        <begin position="648"/>
        <end position="695"/>
    </location>
</feature>
<feature type="compositionally biased region" description="Polar residues" evidence="1">
    <location>
        <begin position="565"/>
        <end position="586"/>
    </location>
</feature>
<feature type="region of interest" description="Disordered" evidence="1">
    <location>
        <begin position="19"/>
        <end position="56"/>
    </location>
</feature>
<organism evidence="3 4">
    <name type="scientific">Caerostris darwini</name>
    <dbReference type="NCBI Taxonomy" id="1538125"/>
    <lineage>
        <taxon>Eukaryota</taxon>
        <taxon>Metazoa</taxon>
        <taxon>Ecdysozoa</taxon>
        <taxon>Arthropoda</taxon>
        <taxon>Chelicerata</taxon>
        <taxon>Arachnida</taxon>
        <taxon>Araneae</taxon>
        <taxon>Araneomorphae</taxon>
        <taxon>Entelegynae</taxon>
        <taxon>Araneoidea</taxon>
        <taxon>Araneidae</taxon>
        <taxon>Caerostris</taxon>
    </lineage>
</organism>
<evidence type="ECO:0000313" key="4">
    <source>
        <dbReference type="Proteomes" id="UP001054837"/>
    </source>
</evidence>
<dbReference type="InterPro" id="IPR001739">
    <property type="entry name" value="Methyl_CpG_DNA-bd"/>
</dbReference>
<dbReference type="EMBL" id="BPLQ01008199">
    <property type="protein sequence ID" value="GIY35855.1"/>
    <property type="molecule type" value="Genomic_DNA"/>
</dbReference>
<dbReference type="Pfam" id="PF01429">
    <property type="entry name" value="MBD"/>
    <property type="match status" value="1"/>
</dbReference>
<evidence type="ECO:0000259" key="2">
    <source>
        <dbReference type="PROSITE" id="PS50982"/>
    </source>
</evidence>
<proteinExistence type="predicted"/>
<dbReference type="SMART" id="SM00391">
    <property type="entry name" value="MBD"/>
    <property type="match status" value="1"/>
</dbReference>
<feature type="compositionally biased region" description="Basic residues" evidence="1">
    <location>
        <begin position="660"/>
        <end position="673"/>
    </location>
</feature>
<dbReference type="CDD" id="cd00122">
    <property type="entry name" value="MBD"/>
    <property type="match status" value="1"/>
</dbReference>
<dbReference type="PROSITE" id="PS50982">
    <property type="entry name" value="MBD"/>
    <property type="match status" value="1"/>
</dbReference>